<dbReference type="Proteomes" id="UP000694621">
    <property type="component" value="Unplaced"/>
</dbReference>
<name>A0A8B9RL01_ASTMX</name>
<evidence type="ECO:0000313" key="1">
    <source>
        <dbReference type="EMBL" id="KAG9279912.1"/>
    </source>
</evidence>
<dbReference type="Ensembl" id="ENSAMXT00005054493.1">
    <property type="protein sequence ID" value="ENSAMXP00005050269.1"/>
    <property type="gene ID" value="ENSAMXG00005022842.1"/>
</dbReference>
<evidence type="ECO:0000313" key="2">
    <source>
        <dbReference type="Ensembl" id="ENSAMXP00005050269.1"/>
    </source>
</evidence>
<reference evidence="2" key="2">
    <citation type="submission" date="2025-05" db="UniProtKB">
        <authorList>
            <consortium name="Ensembl"/>
        </authorList>
    </citation>
    <scope>IDENTIFICATION</scope>
</reference>
<organism evidence="2 3">
    <name type="scientific">Astyanax mexicanus</name>
    <name type="common">Blind cave fish</name>
    <name type="synonym">Astyanax fasciatus mexicanus</name>
    <dbReference type="NCBI Taxonomy" id="7994"/>
    <lineage>
        <taxon>Eukaryota</taxon>
        <taxon>Metazoa</taxon>
        <taxon>Chordata</taxon>
        <taxon>Craniata</taxon>
        <taxon>Vertebrata</taxon>
        <taxon>Euteleostomi</taxon>
        <taxon>Actinopterygii</taxon>
        <taxon>Neopterygii</taxon>
        <taxon>Teleostei</taxon>
        <taxon>Ostariophysi</taxon>
        <taxon>Characiformes</taxon>
        <taxon>Characoidei</taxon>
        <taxon>Acestrorhamphidae</taxon>
        <taxon>Acestrorhamphinae</taxon>
        <taxon>Astyanax</taxon>
    </lineage>
</organism>
<dbReference type="EMBL" id="JAICCE010000003">
    <property type="protein sequence ID" value="KAG9279912.1"/>
    <property type="molecule type" value="Genomic_DNA"/>
</dbReference>
<protein>
    <submittedName>
        <fullName evidence="1 2">Uncharacterized protein</fullName>
    </submittedName>
</protein>
<dbReference type="GO" id="GO:0005634">
    <property type="term" value="C:nucleus"/>
    <property type="evidence" value="ECO:0007669"/>
    <property type="project" value="TreeGrafter"/>
</dbReference>
<evidence type="ECO:0000313" key="3">
    <source>
        <dbReference type="Proteomes" id="UP000694621"/>
    </source>
</evidence>
<gene>
    <name evidence="2" type="primary">airim</name>
    <name evidence="1" type="ORF">AMEX_G5476</name>
</gene>
<dbReference type="OMA" id="SHVEQVF"/>
<accession>A0A8B9RL01</accession>
<dbReference type="InterPro" id="IPR029159">
    <property type="entry name" value="CA109-like"/>
</dbReference>
<dbReference type="PANTHER" id="PTHR16234">
    <property type="entry name" value="SIMILAR TO HYPOTHETICAL PROTEIN FLJ20508"/>
    <property type="match status" value="1"/>
</dbReference>
<reference evidence="1 4" key="1">
    <citation type="submission" date="2021-07" db="EMBL/GenBank/DDBJ databases">
        <authorList>
            <person name="Imarazene B."/>
            <person name="Zahm M."/>
            <person name="Klopp C."/>
            <person name="Cabau C."/>
            <person name="Beille S."/>
            <person name="Jouanno E."/>
            <person name="Castinel A."/>
            <person name="Lluch J."/>
            <person name="Gil L."/>
            <person name="Kuchtly C."/>
            <person name="Lopez Roques C."/>
            <person name="Donnadieu C."/>
            <person name="Parrinello H."/>
            <person name="Journot L."/>
            <person name="Du K."/>
            <person name="Schartl M."/>
            <person name="Retaux S."/>
            <person name="Guiguen Y."/>
        </authorList>
    </citation>
    <scope>NUCLEOTIDE SEQUENCE [LARGE SCALE GENOMIC DNA]</scope>
    <source>
        <strain evidence="1">Pach_M1</strain>
        <tissue evidence="1">Testis</tissue>
    </source>
</reference>
<dbReference type="KEGG" id="amex:103045038"/>
<proteinExistence type="predicted"/>
<sequence length="202" mass="22974">MSQPALLLLQQELRKCFQSVQVNKEVWRSALVECSPLISSLGNLAEQLRALKSVDLASTPLCHFPDLQPRLQHKLAQAVDTVLGKLSEKIETLQGVRDSTSKQVFAVFQLYEQNADSLDLHTCVARSATSPSIADMLEWLQDAECYYRVQYIQRKNLLWTLKPDDLTLMEAAPKRWASLDSPDKEERISDALFQVSFFMESE</sequence>
<dbReference type="CTD" id="54955"/>
<dbReference type="AlphaFoldDB" id="A0A8B9RL01"/>
<dbReference type="OrthoDB" id="6605214at2759"/>
<dbReference type="GeneID" id="103045038"/>
<evidence type="ECO:0000313" key="4">
    <source>
        <dbReference type="Proteomes" id="UP000752171"/>
    </source>
</evidence>
<dbReference type="Proteomes" id="UP000752171">
    <property type="component" value="Unassembled WGS sequence"/>
</dbReference>
<dbReference type="PANTHER" id="PTHR16234:SF5">
    <property type="entry name" value="AFG2-INTERACTING RIBOSOME MATURATION FACTOR"/>
    <property type="match status" value="1"/>
</dbReference>
<dbReference type="Pfam" id="PF15011">
    <property type="entry name" value="CA109-like"/>
    <property type="match status" value="1"/>
</dbReference>
<dbReference type="GO" id="GO:0005737">
    <property type="term" value="C:cytoplasm"/>
    <property type="evidence" value="ECO:0007669"/>
    <property type="project" value="TreeGrafter"/>
</dbReference>